<reference evidence="2" key="1">
    <citation type="journal article" date="2023" name="G3 (Bethesda)">
        <title>A reference genome for the long-term kleptoplast-retaining sea slug Elysia crispata morphotype clarki.</title>
        <authorList>
            <person name="Eastman K.E."/>
            <person name="Pendleton A.L."/>
            <person name="Shaikh M.A."/>
            <person name="Suttiyut T."/>
            <person name="Ogas R."/>
            <person name="Tomko P."/>
            <person name="Gavelis G."/>
            <person name="Widhalm J.R."/>
            <person name="Wisecaver J.H."/>
        </authorList>
    </citation>
    <scope>NUCLEOTIDE SEQUENCE</scope>
    <source>
        <strain evidence="2">ECLA1</strain>
    </source>
</reference>
<feature type="transmembrane region" description="Helical" evidence="1">
    <location>
        <begin position="71"/>
        <end position="90"/>
    </location>
</feature>
<name>A0AAE0YVY3_9GAST</name>
<evidence type="ECO:0000256" key="1">
    <source>
        <dbReference type="SAM" id="Phobius"/>
    </source>
</evidence>
<comment type="caution">
    <text evidence="2">The sequence shown here is derived from an EMBL/GenBank/DDBJ whole genome shotgun (WGS) entry which is preliminary data.</text>
</comment>
<protein>
    <submittedName>
        <fullName evidence="2">Uncharacterized protein</fullName>
    </submittedName>
</protein>
<keyword evidence="3" id="KW-1185">Reference proteome</keyword>
<accession>A0AAE0YVY3</accession>
<dbReference type="EMBL" id="JAWDGP010005289">
    <property type="protein sequence ID" value="KAK3758199.1"/>
    <property type="molecule type" value="Genomic_DNA"/>
</dbReference>
<dbReference type="Proteomes" id="UP001283361">
    <property type="component" value="Unassembled WGS sequence"/>
</dbReference>
<organism evidence="2 3">
    <name type="scientific">Elysia crispata</name>
    <name type="common">lettuce slug</name>
    <dbReference type="NCBI Taxonomy" id="231223"/>
    <lineage>
        <taxon>Eukaryota</taxon>
        <taxon>Metazoa</taxon>
        <taxon>Spiralia</taxon>
        <taxon>Lophotrochozoa</taxon>
        <taxon>Mollusca</taxon>
        <taxon>Gastropoda</taxon>
        <taxon>Heterobranchia</taxon>
        <taxon>Euthyneura</taxon>
        <taxon>Panpulmonata</taxon>
        <taxon>Sacoglossa</taxon>
        <taxon>Placobranchoidea</taxon>
        <taxon>Plakobranchidae</taxon>
        <taxon>Elysia</taxon>
    </lineage>
</organism>
<keyword evidence="1" id="KW-1133">Transmembrane helix</keyword>
<feature type="transmembrane region" description="Helical" evidence="1">
    <location>
        <begin position="37"/>
        <end position="59"/>
    </location>
</feature>
<keyword evidence="1" id="KW-0472">Membrane</keyword>
<dbReference type="AlphaFoldDB" id="A0AAE0YVY3"/>
<evidence type="ECO:0000313" key="2">
    <source>
        <dbReference type="EMBL" id="KAK3758199.1"/>
    </source>
</evidence>
<proteinExistence type="predicted"/>
<gene>
    <name evidence="2" type="ORF">RRG08_019672</name>
</gene>
<feature type="transmembrane region" description="Helical" evidence="1">
    <location>
        <begin position="6"/>
        <end position="25"/>
    </location>
</feature>
<sequence>MDFIVPISSVLIFFLNGYILFRRWLSKRVASDMSYIELVALVDPLITAIVCPMTSDLLYTPEWLSGCSSPYTIIITSVIVVLSLCSLVVCRRLIELALPCSSSGSMLPCRIPPWVPSSVAPLTFVFVSSTVSNKGFFQIVLVLNVVETCSSSQLNSSVFNWIHVWTAGYPIHDVHLMLDKNVSANVCSIWPRIVVLEGS</sequence>
<keyword evidence="1" id="KW-0812">Transmembrane</keyword>
<evidence type="ECO:0000313" key="3">
    <source>
        <dbReference type="Proteomes" id="UP001283361"/>
    </source>
</evidence>